<organism evidence="12 13">
    <name type="scientific">Urochloa decumbens</name>
    <dbReference type="NCBI Taxonomy" id="240449"/>
    <lineage>
        <taxon>Eukaryota</taxon>
        <taxon>Viridiplantae</taxon>
        <taxon>Streptophyta</taxon>
        <taxon>Embryophyta</taxon>
        <taxon>Tracheophyta</taxon>
        <taxon>Spermatophyta</taxon>
        <taxon>Magnoliopsida</taxon>
        <taxon>Liliopsida</taxon>
        <taxon>Poales</taxon>
        <taxon>Poaceae</taxon>
        <taxon>PACMAD clade</taxon>
        <taxon>Panicoideae</taxon>
        <taxon>Panicodae</taxon>
        <taxon>Paniceae</taxon>
        <taxon>Melinidinae</taxon>
        <taxon>Urochloa</taxon>
    </lineage>
</organism>
<dbReference type="Proteomes" id="UP001497457">
    <property type="component" value="Chromosome 11b"/>
</dbReference>
<keyword evidence="8" id="KW-0804">Transcription</keyword>
<evidence type="ECO:0000256" key="6">
    <source>
        <dbReference type="ARBA" id="ARBA00023015"/>
    </source>
</evidence>
<name>A0ABC8W0K3_9POAL</name>
<evidence type="ECO:0000313" key="13">
    <source>
        <dbReference type="Proteomes" id="UP001497457"/>
    </source>
</evidence>
<comment type="subcellular location">
    <subcellularLocation>
        <location evidence="1">Nucleus</location>
        <location evidence="1">Nucleolus</location>
    </subcellularLocation>
</comment>
<proteinExistence type="inferred from homology"/>
<evidence type="ECO:0000259" key="11">
    <source>
        <dbReference type="Pfam" id="PF20644"/>
    </source>
</evidence>
<keyword evidence="4" id="KW-0863">Zinc-finger</keyword>
<feature type="region of interest" description="Disordered" evidence="10">
    <location>
        <begin position="77"/>
        <end position="100"/>
    </location>
</feature>
<evidence type="ECO:0000256" key="7">
    <source>
        <dbReference type="ARBA" id="ARBA00023125"/>
    </source>
</evidence>
<dbReference type="GO" id="GO:0003677">
    <property type="term" value="F:DNA binding"/>
    <property type="evidence" value="ECO:0007669"/>
    <property type="project" value="UniProtKB-KW"/>
</dbReference>
<keyword evidence="7" id="KW-0238">DNA-binding</keyword>
<dbReference type="EMBL" id="OZ075121">
    <property type="protein sequence ID" value="CAL4900170.1"/>
    <property type="molecule type" value="Genomic_DNA"/>
</dbReference>
<evidence type="ECO:0000256" key="1">
    <source>
        <dbReference type="ARBA" id="ARBA00004604"/>
    </source>
</evidence>
<dbReference type="GO" id="GO:0005730">
    <property type="term" value="C:nucleolus"/>
    <property type="evidence" value="ECO:0007669"/>
    <property type="project" value="UniProtKB-SubCell"/>
</dbReference>
<dbReference type="InterPro" id="IPR033599">
    <property type="entry name" value="TAF1B/Rrn7"/>
</dbReference>
<keyword evidence="9" id="KW-0539">Nucleus</keyword>
<evidence type="ECO:0000256" key="8">
    <source>
        <dbReference type="ARBA" id="ARBA00023163"/>
    </source>
</evidence>
<evidence type="ECO:0000256" key="9">
    <source>
        <dbReference type="ARBA" id="ARBA00023242"/>
    </source>
</evidence>
<dbReference type="PANTHER" id="PTHR31576">
    <property type="entry name" value="TATA BOX-BINDING PROTEIN-ASSOCIATED FACTOR RNA POLYMERASE I SUBUNIT B"/>
    <property type="match status" value="1"/>
</dbReference>
<keyword evidence="6" id="KW-0805">Transcription regulation</keyword>
<evidence type="ECO:0000256" key="4">
    <source>
        <dbReference type="ARBA" id="ARBA00022771"/>
    </source>
</evidence>
<reference evidence="12" key="1">
    <citation type="submission" date="2024-10" db="EMBL/GenBank/DDBJ databases">
        <authorList>
            <person name="Ryan C."/>
        </authorList>
    </citation>
    <scope>NUCLEOTIDE SEQUENCE [LARGE SCALE GENOMIC DNA]</scope>
</reference>
<evidence type="ECO:0000256" key="10">
    <source>
        <dbReference type="SAM" id="MobiDB-lite"/>
    </source>
</evidence>
<dbReference type="AlphaFoldDB" id="A0ABC8W0K3"/>
<sequence length="660" mass="74213">MDYGPGGASPDPYGGGGRMHLVCPHCEIGDDYTAEDAGDDGFFTCRTCFAVHTTQATAADPHDFQPTGNISVRRVATQPTPKVRTHTPAPYPRTPHATPGAARAPAAAAFDDFAEPSEPRDFAPAADAWGEPEDLAARVRLRYVQGLQVILQRQLEVLVERHRAGALVCGVAGTIWLRWVAASRVFDDMWARQVIAEHEAAEREKRSGGGDNNKPDEVKFEPEDDIFPRQKDRQRIEFAFLRSLRMLLPIYSTLAVCFLACHVAREAILPTDIYRWAMEGNIPYLAAFTEVDRLLGSSLQLQACPLDGRQLFRPVRVIGAWQLEAAAGSIAQKIGLRLPSVNFYAIAQRCLKDLSLPADKILPHACRIYEWAMPADLWLSSNPARVPARVCVMAILVVTLRVLYNMNGQGIWENICEEGRNEVGSDPDANSPTFKKLDDSNSEEFGMRELLCAIADSYDKINVTHDYSNDLRSYLKYCKDVIFTGITCSTEEEHLTEIFWDMYKVRKDDNPKEHVKSQSQDIEETTITNGVNKRYRDGTFVEASCISSSSGHDAMQVLKSEMQDHGFHYMPPRKPRKSDGYLRYRRRRLSGGFIYVAHADYYMLLRAFAKLAEVSVRIMHISVLKLERGLACIEDRIERSLNTLQNLSSRTRDELRSVSD</sequence>
<gene>
    <name evidence="12" type="ORF">URODEC1_LOCUS8538</name>
</gene>
<evidence type="ECO:0000256" key="3">
    <source>
        <dbReference type="ARBA" id="ARBA00022723"/>
    </source>
</evidence>
<keyword evidence="3" id="KW-0479">Metal-binding</keyword>
<evidence type="ECO:0000256" key="5">
    <source>
        <dbReference type="ARBA" id="ARBA00022833"/>
    </source>
</evidence>
<feature type="domain" description="Rrn7/TAF1B N-terminal cyclin" evidence="11">
    <location>
        <begin position="147"/>
        <end position="289"/>
    </location>
</feature>
<dbReference type="GO" id="GO:0008270">
    <property type="term" value="F:zinc ion binding"/>
    <property type="evidence" value="ECO:0007669"/>
    <property type="project" value="UniProtKB-KW"/>
</dbReference>
<keyword evidence="13" id="KW-1185">Reference proteome</keyword>
<evidence type="ECO:0000313" key="12">
    <source>
        <dbReference type="EMBL" id="CAL4900170.1"/>
    </source>
</evidence>
<dbReference type="InterPro" id="IPR048540">
    <property type="entry name" value="Rrn7_cyclin_N"/>
</dbReference>
<accession>A0ABC8W0K3</accession>
<keyword evidence="5" id="KW-0862">Zinc</keyword>
<feature type="region of interest" description="Disordered" evidence="10">
    <location>
        <begin position="201"/>
        <end position="223"/>
    </location>
</feature>
<protein>
    <recommendedName>
        <fullName evidence="11">Rrn7/TAF1B N-terminal cyclin domain-containing protein</fullName>
    </recommendedName>
</protein>
<evidence type="ECO:0000256" key="2">
    <source>
        <dbReference type="ARBA" id="ARBA00006899"/>
    </source>
</evidence>
<dbReference type="PANTHER" id="PTHR31576:SF2">
    <property type="entry name" value="TATA BOX-BINDING PROTEIN-ASSOCIATED FACTOR RNA POLYMERASE I SUBUNIT B"/>
    <property type="match status" value="1"/>
</dbReference>
<dbReference type="Pfam" id="PF20644">
    <property type="entry name" value="Rrn7_cyclin_N"/>
    <property type="match status" value="1"/>
</dbReference>
<comment type="similarity">
    <text evidence="2">Belongs to the RRN7/TAF1B family.</text>
</comment>